<organism evidence="1">
    <name type="scientific">Anguilla anguilla</name>
    <name type="common">European freshwater eel</name>
    <name type="synonym">Muraena anguilla</name>
    <dbReference type="NCBI Taxonomy" id="7936"/>
    <lineage>
        <taxon>Eukaryota</taxon>
        <taxon>Metazoa</taxon>
        <taxon>Chordata</taxon>
        <taxon>Craniata</taxon>
        <taxon>Vertebrata</taxon>
        <taxon>Euteleostomi</taxon>
        <taxon>Actinopterygii</taxon>
        <taxon>Neopterygii</taxon>
        <taxon>Teleostei</taxon>
        <taxon>Anguilliformes</taxon>
        <taxon>Anguillidae</taxon>
        <taxon>Anguilla</taxon>
    </lineage>
</organism>
<reference evidence="1" key="2">
    <citation type="journal article" date="2015" name="Fish Shellfish Immunol.">
        <title>Early steps in the European eel (Anguilla anguilla)-Vibrio vulnificus interaction in the gills: Role of the RtxA13 toxin.</title>
        <authorList>
            <person name="Callol A."/>
            <person name="Pajuelo D."/>
            <person name="Ebbesson L."/>
            <person name="Teles M."/>
            <person name="MacKenzie S."/>
            <person name="Amaro C."/>
        </authorList>
    </citation>
    <scope>NUCLEOTIDE SEQUENCE</scope>
</reference>
<dbReference type="AlphaFoldDB" id="A0A0E9T450"/>
<reference evidence="1" key="1">
    <citation type="submission" date="2014-11" db="EMBL/GenBank/DDBJ databases">
        <authorList>
            <person name="Amaro Gonzalez C."/>
        </authorList>
    </citation>
    <scope>NUCLEOTIDE SEQUENCE</scope>
</reference>
<evidence type="ECO:0000313" key="1">
    <source>
        <dbReference type="EMBL" id="JAH48384.1"/>
    </source>
</evidence>
<dbReference type="EMBL" id="GBXM01060193">
    <property type="protein sequence ID" value="JAH48384.1"/>
    <property type="molecule type" value="Transcribed_RNA"/>
</dbReference>
<name>A0A0E9T450_ANGAN</name>
<proteinExistence type="predicted"/>
<protein>
    <submittedName>
        <fullName evidence="1">Uncharacterized protein</fullName>
    </submittedName>
</protein>
<accession>A0A0E9T450</accession>
<sequence length="51" mass="6037">MLQMNCDSNPGHLFLVMIDHYNRSSQLTLTDHCSVCTWFLFSLGHQYFNRN</sequence>